<dbReference type="OrthoDB" id="201589at2157"/>
<protein>
    <submittedName>
        <fullName evidence="3">Lactonase family protein</fullName>
    </submittedName>
</protein>
<comment type="caution">
    <text evidence="3">The sequence shown here is derived from an EMBL/GenBank/DDBJ whole genome shotgun (WGS) entry which is preliminary data.</text>
</comment>
<dbReference type="GO" id="GO:0017057">
    <property type="term" value="F:6-phosphogluconolactonase activity"/>
    <property type="evidence" value="ECO:0007669"/>
    <property type="project" value="TreeGrafter"/>
</dbReference>
<evidence type="ECO:0000256" key="2">
    <source>
        <dbReference type="SAM" id="MobiDB-lite"/>
    </source>
</evidence>
<name>A0A3N6MB40_NATCH</name>
<organism evidence="3 4">
    <name type="scientific">Natrarchaeobius chitinivorans</name>
    <dbReference type="NCBI Taxonomy" id="1679083"/>
    <lineage>
        <taxon>Archaea</taxon>
        <taxon>Methanobacteriati</taxon>
        <taxon>Methanobacteriota</taxon>
        <taxon>Stenosarchaea group</taxon>
        <taxon>Halobacteria</taxon>
        <taxon>Halobacteriales</taxon>
        <taxon>Natrialbaceae</taxon>
        <taxon>Natrarchaeobius</taxon>
    </lineage>
</organism>
<dbReference type="InterPro" id="IPR015943">
    <property type="entry name" value="WD40/YVTN_repeat-like_dom_sf"/>
</dbReference>
<dbReference type="Proteomes" id="UP000282323">
    <property type="component" value="Unassembled WGS sequence"/>
</dbReference>
<reference evidence="3 4" key="1">
    <citation type="submission" date="2018-10" db="EMBL/GenBank/DDBJ databases">
        <title>Natrarchaeobius chitinivorans gen. nov., sp. nov., and Natrarchaeobius haloalkaliphilus sp. nov., alkaliphilic, chitin-utilizing haloarchaea from hypersaline alkaline lakes.</title>
        <authorList>
            <person name="Sorokin D.Y."/>
            <person name="Elcheninov A.G."/>
            <person name="Kostrikina N.A."/>
            <person name="Bale N.J."/>
            <person name="Sinninghe Damste J.S."/>
            <person name="Khijniak T.V."/>
            <person name="Kublanov I.V."/>
            <person name="Toshchakov S.V."/>
        </authorList>
    </citation>
    <scope>NUCLEOTIDE SEQUENCE [LARGE SCALE GENOMIC DNA]</scope>
    <source>
        <strain evidence="3 4">AArcht4T</strain>
    </source>
</reference>
<evidence type="ECO:0000313" key="3">
    <source>
        <dbReference type="EMBL" id="RQG93620.1"/>
    </source>
</evidence>
<dbReference type="InterPro" id="IPR011048">
    <property type="entry name" value="Haem_d1_sf"/>
</dbReference>
<dbReference type="PANTHER" id="PTHR30344">
    <property type="entry name" value="6-PHOSPHOGLUCONOLACTONASE-RELATED"/>
    <property type="match status" value="1"/>
</dbReference>
<comment type="similarity">
    <text evidence="1">Belongs to the cycloisomerase 2 family.</text>
</comment>
<gene>
    <name evidence="3" type="ORF">EA473_14950</name>
</gene>
<evidence type="ECO:0000256" key="1">
    <source>
        <dbReference type="ARBA" id="ARBA00005564"/>
    </source>
</evidence>
<dbReference type="InterPro" id="IPR050282">
    <property type="entry name" value="Cycloisomerase_2"/>
</dbReference>
<dbReference type="InterPro" id="IPR019405">
    <property type="entry name" value="Lactonase_7-beta_prop"/>
</dbReference>
<dbReference type="EMBL" id="REGA01000013">
    <property type="protein sequence ID" value="RQG93620.1"/>
    <property type="molecule type" value="Genomic_DNA"/>
</dbReference>
<accession>A0A3N6MB40</accession>
<keyword evidence="4" id="KW-1185">Reference proteome</keyword>
<dbReference type="Pfam" id="PF10282">
    <property type="entry name" value="Lactonase"/>
    <property type="match status" value="1"/>
</dbReference>
<feature type="region of interest" description="Disordered" evidence="2">
    <location>
        <begin position="131"/>
        <end position="151"/>
    </location>
</feature>
<dbReference type="SUPFAM" id="SSF51004">
    <property type="entry name" value="C-terminal (heme d1) domain of cytochrome cd1-nitrite reductase"/>
    <property type="match status" value="1"/>
</dbReference>
<dbReference type="PANTHER" id="PTHR30344:SF1">
    <property type="entry name" value="6-PHOSPHOGLUCONOLACTONASE"/>
    <property type="match status" value="1"/>
</dbReference>
<dbReference type="AlphaFoldDB" id="A0A3N6MB40"/>
<sequence length="346" mass="36881">MTNDHAYVGTYTDEAGEGIYHCRVDESTGELSEPQLAAPTQNPSFLATHPHLDVLYAVNETDDGSVTAFAIADDGGLEPLDERSIGPAGPCHCSVDSTGQYLLVAHYSGGAVSVLALADDGRIGAPTVVEHEGSSVHPDRQTAPHPHSIVPGPNDEFVYVADLGTDEVVVYALNREEDALERRDVVSIHDGAGPRHVTFDAERERAYLINELDSTLSVFDWSADSGGLSHVDTVETLEGPIETENYPAAICLHPSTDYVYGSNRGHDSVAVLDCSGRDLELVETVSTGGEWPRSMTLSSGGKYLIVANEHSETIVPFAVGDDGGLEELEGRVSVPHPVCVEIPGRP</sequence>
<proteinExistence type="inferred from homology"/>
<dbReference type="RefSeq" id="WP_124196397.1">
    <property type="nucleotide sequence ID" value="NZ_REGA01000013.1"/>
</dbReference>
<evidence type="ECO:0000313" key="4">
    <source>
        <dbReference type="Proteomes" id="UP000282323"/>
    </source>
</evidence>
<dbReference type="Gene3D" id="2.130.10.10">
    <property type="entry name" value="YVTN repeat-like/Quinoprotein amine dehydrogenase"/>
    <property type="match status" value="1"/>
</dbReference>
<feature type="compositionally biased region" description="Basic and acidic residues" evidence="2">
    <location>
        <begin position="131"/>
        <end position="142"/>
    </location>
</feature>